<dbReference type="RefSeq" id="WP_148450942.1">
    <property type="nucleotide sequence ID" value="NZ_VSDO01000001.1"/>
</dbReference>
<dbReference type="InterPro" id="IPR013783">
    <property type="entry name" value="Ig-like_fold"/>
</dbReference>
<protein>
    <submittedName>
        <fullName evidence="1">Uncharacterized protein</fullName>
    </submittedName>
</protein>
<dbReference type="AlphaFoldDB" id="A0A5D0CZ69"/>
<name>A0A5D0CZ69_9BACL</name>
<dbReference type="Gene3D" id="2.60.40.10">
    <property type="entry name" value="Immunoglobulins"/>
    <property type="match status" value="1"/>
</dbReference>
<keyword evidence="2" id="KW-1185">Reference proteome</keyword>
<dbReference type="Proteomes" id="UP000325218">
    <property type="component" value="Unassembled WGS sequence"/>
</dbReference>
<evidence type="ECO:0000313" key="1">
    <source>
        <dbReference type="EMBL" id="TYA15352.1"/>
    </source>
</evidence>
<gene>
    <name evidence="1" type="ORF">FRY98_06920</name>
</gene>
<reference evidence="1 2" key="1">
    <citation type="submission" date="2019-08" db="EMBL/GenBank/DDBJ databases">
        <title>Genome sequencing of Paenibacillus faecis DSM 23593(T).</title>
        <authorList>
            <person name="Kook J.-K."/>
            <person name="Park S.-N."/>
            <person name="Lim Y.K."/>
        </authorList>
    </citation>
    <scope>NUCLEOTIDE SEQUENCE [LARGE SCALE GENOMIC DNA]</scope>
    <source>
        <strain evidence="1 2">DSM 23593</strain>
    </source>
</reference>
<evidence type="ECO:0000313" key="2">
    <source>
        <dbReference type="Proteomes" id="UP000325218"/>
    </source>
</evidence>
<comment type="caution">
    <text evidence="1">The sequence shown here is derived from an EMBL/GenBank/DDBJ whole genome shotgun (WGS) entry which is preliminary data.</text>
</comment>
<dbReference type="EMBL" id="VSDO01000001">
    <property type="protein sequence ID" value="TYA15352.1"/>
    <property type="molecule type" value="Genomic_DNA"/>
</dbReference>
<proteinExistence type="predicted"/>
<accession>A0A5D0CZ69</accession>
<sequence length="924" mass="104804">MISKRLAAFLLIVLFCGFIPQTKVGSEPLDYKDDLVGYLKTLTPELVLKQANEDMKVLYGEDNYYPAKTKNGAFNAALIQKQIDEGIRNPQKFTGFDIVYGSSHDTEIVHKGQKMRRYSGYNKFGDSVSTDGFPWDAGWSGVPIHKLRLIPTPWEDKGNANDFDDFPNNYRREIPEKLYEYLPHGNFEKQILKALNTKYAGVAYGEDLMYNNKDSEYATRKVYYTNGAPEGGWIKYVHIIQPPTYLSQGFGRVYMRSTYLDIPIAAFAATQGSDLSVSFDELPSQAVAGETVKVTVMVESTFANGVTPAFSWSITRAGGGALTKETDQLSFSDNAHYAQPSGTIPIGANKERRLTASFTMPDSDVRIQFKVNENGTSPKETVLNNNIVESTIKVVKPIPLPYDMLTKKEKIILPANTVTLKLPDLPDARWTGNATGILNAHNRTDDLLREYKVFNNKVNEASENITRAPIVTYTIMRKDFGINGKKDDPENKQYVNLSNPDNPLLRIGEIYYEGSVSRPYQYTEYYQDCSGPGECETKSQTKSGFVTAEFDSGNIKKPYAMYVYNGKKELEKYTYRDEIENNTGSALEKKLFWTNEPYCYSVIRWMHHQDENGQPYNWTRVPGQYKREFIQQASGGLTLNKTSSLETEYSQSRKAAAGRTNKKSLYDKAVFATDKQLQKYAYPVKSGYYFNPAGSYTFTLNTVVFKDKKPQNGEMTQDHKDLVNSLIGAFRYESDLIYINNKKEAVNILNEGLAPKGGGFVRKKGVLTVEQSKGVNGEKLIDVLDRSDDPSRYTQDIYEVFHSEDTAEDSTHEFWKRVLEGYSESKTAKSHSKYKYREYVKDGQHMYKITETSKITIVVNPENKYLYTHANMPNGNYNIKVWFDDINLKGFKHAYKVLGTLKGVEELDSMKITVIGSMFDDLNS</sequence>
<organism evidence="1 2">
    <name type="scientific">Paenibacillus faecis</name>
    <dbReference type="NCBI Taxonomy" id="862114"/>
    <lineage>
        <taxon>Bacteria</taxon>
        <taxon>Bacillati</taxon>
        <taxon>Bacillota</taxon>
        <taxon>Bacilli</taxon>
        <taxon>Bacillales</taxon>
        <taxon>Paenibacillaceae</taxon>
        <taxon>Paenibacillus</taxon>
    </lineage>
</organism>
<dbReference type="OrthoDB" id="1788793at2"/>